<proteinExistence type="predicted"/>
<protein>
    <submittedName>
        <fullName evidence="3">Glycosyl hydrolase catalytic core-domain-containing protein</fullName>
    </submittedName>
</protein>
<dbReference type="PANTHER" id="PTHR34154">
    <property type="entry name" value="ALKALI-SENSITIVE LINKAGE PROTEIN 1"/>
    <property type="match status" value="1"/>
</dbReference>
<dbReference type="EMBL" id="ML977315">
    <property type="protein sequence ID" value="KAF2119195.1"/>
    <property type="molecule type" value="Genomic_DNA"/>
</dbReference>
<evidence type="ECO:0000313" key="4">
    <source>
        <dbReference type="Proteomes" id="UP000799770"/>
    </source>
</evidence>
<dbReference type="GO" id="GO:0016787">
    <property type="term" value="F:hydrolase activity"/>
    <property type="evidence" value="ECO:0007669"/>
    <property type="project" value="UniProtKB-KW"/>
</dbReference>
<feature type="domain" description="Asl1-like glycosyl hydrolase catalytic" evidence="2">
    <location>
        <begin position="33"/>
        <end position="246"/>
    </location>
</feature>
<evidence type="ECO:0000259" key="2">
    <source>
        <dbReference type="Pfam" id="PF11790"/>
    </source>
</evidence>
<dbReference type="GO" id="GO:0009277">
    <property type="term" value="C:fungal-type cell wall"/>
    <property type="evidence" value="ECO:0007669"/>
    <property type="project" value="TreeGrafter"/>
</dbReference>
<dbReference type="PANTHER" id="PTHR34154:SF10">
    <property type="entry name" value="ASL1-LIKE GLYCOSYL HYDROLASE CATALYTIC DOMAIN-CONTAINING PROTEIN"/>
    <property type="match status" value="1"/>
</dbReference>
<accession>A0A6A5ZIW2</accession>
<dbReference type="Gene3D" id="3.20.20.80">
    <property type="entry name" value="Glycosidases"/>
    <property type="match status" value="1"/>
</dbReference>
<keyword evidence="4" id="KW-1185">Reference proteome</keyword>
<dbReference type="AlphaFoldDB" id="A0A6A5ZIW2"/>
<dbReference type="InterPro" id="IPR017853">
    <property type="entry name" value="GH"/>
</dbReference>
<dbReference type="Proteomes" id="UP000799770">
    <property type="component" value="Unassembled WGS sequence"/>
</dbReference>
<evidence type="ECO:0000256" key="1">
    <source>
        <dbReference type="SAM" id="SignalP"/>
    </source>
</evidence>
<dbReference type="InterPro" id="IPR053183">
    <property type="entry name" value="ASL1"/>
</dbReference>
<dbReference type="Pfam" id="PF11790">
    <property type="entry name" value="Glyco_hydro_cc"/>
    <property type="match status" value="1"/>
</dbReference>
<sequence>MSKPVLFLSLLTLSSFVYAAPAKSRREQTKRGLAFDYWEGAYTYAFSGVQNHFSWMYNWGSSYEDAISLPFVPMLHDNMGKSTEVWNENVEKAYQAGAREVFSVNEPDQCGGGGACIQDVQGMVDFHKTWMQPLADKYDDLRISTPPITDGVPWPNGTKMGVEYLKEFVQKCDDCQLDFVVAHWYNDASNVVYFKNHLQDVYSAGGKRPVWLTEFGTTGGDTGAFMKEVLPWLDQQDWIERYAYHYAHPGILLTPSSTPNSPGLSELGRMYATT</sequence>
<feature type="signal peptide" evidence="1">
    <location>
        <begin position="1"/>
        <end position="19"/>
    </location>
</feature>
<dbReference type="OrthoDB" id="5985073at2759"/>
<evidence type="ECO:0000313" key="3">
    <source>
        <dbReference type="EMBL" id="KAF2119195.1"/>
    </source>
</evidence>
<dbReference type="SUPFAM" id="SSF51445">
    <property type="entry name" value="(Trans)glycosidases"/>
    <property type="match status" value="1"/>
</dbReference>
<dbReference type="GO" id="GO:0071966">
    <property type="term" value="P:fungal-type cell wall polysaccharide metabolic process"/>
    <property type="evidence" value="ECO:0007669"/>
    <property type="project" value="TreeGrafter"/>
</dbReference>
<dbReference type="InterPro" id="IPR024655">
    <property type="entry name" value="Asl1_glyco_hydro_catalytic"/>
</dbReference>
<name>A0A6A5ZIW2_9PLEO</name>
<keyword evidence="1" id="KW-0732">Signal</keyword>
<reference evidence="3" key="1">
    <citation type="journal article" date="2020" name="Stud. Mycol.">
        <title>101 Dothideomycetes genomes: a test case for predicting lifestyles and emergence of pathogens.</title>
        <authorList>
            <person name="Haridas S."/>
            <person name="Albert R."/>
            <person name="Binder M."/>
            <person name="Bloem J."/>
            <person name="Labutti K."/>
            <person name="Salamov A."/>
            <person name="Andreopoulos B."/>
            <person name="Baker S."/>
            <person name="Barry K."/>
            <person name="Bills G."/>
            <person name="Bluhm B."/>
            <person name="Cannon C."/>
            <person name="Castanera R."/>
            <person name="Culley D."/>
            <person name="Daum C."/>
            <person name="Ezra D."/>
            <person name="Gonzalez J."/>
            <person name="Henrissat B."/>
            <person name="Kuo A."/>
            <person name="Liang C."/>
            <person name="Lipzen A."/>
            <person name="Lutzoni F."/>
            <person name="Magnuson J."/>
            <person name="Mondo S."/>
            <person name="Nolan M."/>
            <person name="Ohm R."/>
            <person name="Pangilinan J."/>
            <person name="Park H.-J."/>
            <person name="Ramirez L."/>
            <person name="Alfaro M."/>
            <person name="Sun H."/>
            <person name="Tritt A."/>
            <person name="Yoshinaga Y."/>
            <person name="Zwiers L.-H."/>
            <person name="Turgeon B."/>
            <person name="Goodwin S."/>
            <person name="Spatafora J."/>
            <person name="Crous P."/>
            <person name="Grigoriev I."/>
        </authorList>
    </citation>
    <scope>NUCLEOTIDE SEQUENCE</scope>
    <source>
        <strain evidence="3">CBS 627.86</strain>
    </source>
</reference>
<gene>
    <name evidence="3" type="ORF">BDV96DRAFT_642234</name>
</gene>
<feature type="chain" id="PRO_5025512129" evidence="1">
    <location>
        <begin position="20"/>
        <end position="274"/>
    </location>
</feature>
<organism evidence="3 4">
    <name type="scientific">Lophiotrema nucula</name>
    <dbReference type="NCBI Taxonomy" id="690887"/>
    <lineage>
        <taxon>Eukaryota</taxon>
        <taxon>Fungi</taxon>
        <taxon>Dikarya</taxon>
        <taxon>Ascomycota</taxon>
        <taxon>Pezizomycotina</taxon>
        <taxon>Dothideomycetes</taxon>
        <taxon>Pleosporomycetidae</taxon>
        <taxon>Pleosporales</taxon>
        <taxon>Lophiotremataceae</taxon>
        <taxon>Lophiotrema</taxon>
    </lineage>
</organism>
<keyword evidence="3" id="KW-0378">Hydrolase</keyword>